<name>A0A6I5ZNR3_9FIRM</name>
<keyword evidence="6" id="KW-1185">Reference proteome</keyword>
<dbReference type="AlphaFoldDB" id="A0A6I5ZNR3"/>
<evidence type="ECO:0000313" key="5">
    <source>
        <dbReference type="EMBL" id="QGP91201.1"/>
    </source>
</evidence>
<dbReference type="InterPro" id="IPR035985">
    <property type="entry name" value="Ubiquitin-activating_enz"/>
</dbReference>
<dbReference type="InterPro" id="IPR000594">
    <property type="entry name" value="ThiF_NAD_FAD-bd"/>
</dbReference>
<evidence type="ECO:0000256" key="3">
    <source>
        <dbReference type="ARBA" id="ARBA00022840"/>
    </source>
</evidence>
<evidence type="ECO:0000259" key="4">
    <source>
        <dbReference type="Pfam" id="PF00899"/>
    </source>
</evidence>
<dbReference type="EC" id="2.7.7.80" evidence="5"/>
<dbReference type="GO" id="GO:0004792">
    <property type="term" value="F:thiosulfate-cyanide sulfurtransferase activity"/>
    <property type="evidence" value="ECO:0007669"/>
    <property type="project" value="TreeGrafter"/>
</dbReference>
<evidence type="ECO:0000256" key="1">
    <source>
        <dbReference type="ARBA" id="ARBA00022679"/>
    </source>
</evidence>
<dbReference type="NCBIfam" id="NF004281">
    <property type="entry name" value="PRK05690.1"/>
    <property type="match status" value="1"/>
</dbReference>
<dbReference type="Proteomes" id="UP000425916">
    <property type="component" value="Chromosome"/>
</dbReference>
<dbReference type="GO" id="GO:0008146">
    <property type="term" value="F:sulfotransferase activity"/>
    <property type="evidence" value="ECO:0007669"/>
    <property type="project" value="TreeGrafter"/>
</dbReference>
<evidence type="ECO:0000313" key="6">
    <source>
        <dbReference type="Proteomes" id="UP000425916"/>
    </source>
</evidence>
<dbReference type="GO" id="GO:0008641">
    <property type="term" value="F:ubiquitin-like modifier activating enzyme activity"/>
    <property type="evidence" value="ECO:0007669"/>
    <property type="project" value="InterPro"/>
</dbReference>
<dbReference type="GO" id="GO:0005524">
    <property type="term" value="F:ATP binding"/>
    <property type="evidence" value="ECO:0007669"/>
    <property type="project" value="UniProtKB-KW"/>
</dbReference>
<organism evidence="5 6">
    <name type="scientific">Neomoorella glycerini</name>
    <dbReference type="NCBI Taxonomy" id="55779"/>
    <lineage>
        <taxon>Bacteria</taxon>
        <taxon>Bacillati</taxon>
        <taxon>Bacillota</taxon>
        <taxon>Clostridia</taxon>
        <taxon>Neomoorellales</taxon>
        <taxon>Neomoorellaceae</taxon>
        <taxon>Neomoorella</taxon>
    </lineage>
</organism>
<dbReference type="CDD" id="cd00757">
    <property type="entry name" value="ThiF_MoeB_HesA_family"/>
    <property type="match status" value="1"/>
</dbReference>
<dbReference type="RefSeq" id="WP_156271613.1">
    <property type="nucleotide sequence ID" value="NZ_CP046244.1"/>
</dbReference>
<keyword evidence="3" id="KW-0067">ATP-binding</keyword>
<dbReference type="GO" id="GO:0061605">
    <property type="term" value="F:molybdopterin-synthase adenylyltransferase activity"/>
    <property type="evidence" value="ECO:0007669"/>
    <property type="project" value="UniProtKB-EC"/>
</dbReference>
<evidence type="ECO:0000256" key="2">
    <source>
        <dbReference type="ARBA" id="ARBA00022741"/>
    </source>
</evidence>
<gene>
    <name evidence="5" type="primary">ttuC</name>
    <name evidence="5" type="ORF">MGLY_05280</name>
</gene>
<accession>A0A6I5ZNR3</accession>
<dbReference type="PANTHER" id="PTHR10953:SF102">
    <property type="entry name" value="ADENYLYLTRANSFERASE AND SULFURTRANSFERASE MOCS3"/>
    <property type="match status" value="1"/>
</dbReference>
<dbReference type="FunFam" id="3.40.50.720:FF:000033">
    <property type="entry name" value="Adenylyltransferase and sulfurtransferase MOCS3"/>
    <property type="match status" value="1"/>
</dbReference>
<sequence length="269" mass="29281">MALTNEEMERYSRQIILKNVGGRGQEKLKQGKVLIVGAGGLGSPVAYYLAAAGVGTIGIVDSDRVDLSNLQRQILHNSDRLGRLKAESARETLLALNPALTINIYPLRLGKGNILAIIRDYDVIVDGVDNFPTRYLLNDACVMTGKTMVEGGVLQWDGLVMTIKPGQGPCYRCIFPDPPPPGAVPSCQEAGVMGTVPGLIGAIQATEVIKILLGVGETLTGRLLIYNALEMRFREIKAERNRNCPVCGENPRIRELEEYTFVCEAKGER</sequence>
<dbReference type="Gene3D" id="3.40.50.720">
    <property type="entry name" value="NAD(P)-binding Rossmann-like Domain"/>
    <property type="match status" value="1"/>
</dbReference>
<dbReference type="PANTHER" id="PTHR10953">
    <property type="entry name" value="UBIQUITIN-ACTIVATING ENZYME E1"/>
    <property type="match status" value="1"/>
</dbReference>
<dbReference type="OrthoDB" id="9804286at2"/>
<dbReference type="GO" id="GO:0005829">
    <property type="term" value="C:cytosol"/>
    <property type="evidence" value="ECO:0007669"/>
    <property type="project" value="TreeGrafter"/>
</dbReference>
<dbReference type="InterPro" id="IPR045886">
    <property type="entry name" value="ThiF/MoeB/HesA"/>
</dbReference>
<dbReference type="EMBL" id="CP046244">
    <property type="protein sequence ID" value="QGP91201.1"/>
    <property type="molecule type" value="Genomic_DNA"/>
</dbReference>
<reference evidence="5 6" key="1">
    <citation type="submission" date="2019-11" db="EMBL/GenBank/DDBJ databases">
        <title>Genome sequence of Moorella glycerini DSM11254.</title>
        <authorList>
            <person name="Poehlein A."/>
            <person name="Boeer T."/>
            <person name="Daniel R."/>
        </authorList>
    </citation>
    <scope>NUCLEOTIDE SEQUENCE [LARGE SCALE GENOMIC DNA]</scope>
    <source>
        <strain evidence="5 6">DSM 11254</strain>
    </source>
</reference>
<keyword evidence="2" id="KW-0547">Nucleotide-binding</keyword>
<protein>
    <submittedName>
        <fullName evidence="5">Sulfur carrier protein adenylyltransferase</fullName>
        <ecNumber evidence="5">2.7.7.80</ecNumber>
    </submittedName>
</protein>
<feature type="domain" description="THIF-type NAD/FAD binding fold" evidence="4">
    <location>
        <begin position="11"/>
        <end position="246"/>
    </location>
</feature>
<dbReference type="SUPFAM" id="SSF69572">
    <property type="entry name" value="Activating enzymes of the ubiquitin-like proteins"/>
    <property type="match status" value="1"/>
</dbReference>
<keyword evidence="5" id="KW-0548">Nucleotidyltransferase</keyword>
<dbReference type="Pfam" id="PF00899">
    <property type="entry name" value="ThiF"/>
    <property type="match status" value="1"/>
</dbReference>
<keyword evidence="1 5" id="KW-0808">Transferase</keyword>
<proteinExistence type="predicted"/>